<organism evidence="1 2">
    <name type="scientific">Eleusine coracana subsp. coracana</name>
    <dbReference type="NCBI Taxonomy" id="191504"/>
    <lineage>
        <taxon>Eukaryota</taxon>
        <taxon>Viridiplantae</taxon>
        <taxon>Streptophyta</taxon>
        <taxon>Embryophyta</taxon>
        <taxon>Tracheophyta</taxon>
        <taxon>Spermatophyta</taxon>
        <taxon>Magnoliopsida</taxon>
        <taxon>Liliopsida</taxon>
        <taxon>Poales</taxon>
        <taxon>Poaceae</taxon>
        <taxon>PACMAD clade</taxon>
        <taxon>Chloridoideae</taxon>
        <taxon>Cynodonteae</taxon>
        <taxon>Eleusininae</taxon>
        <taxon>Eleusine</taxon>
    </lineage>
</organism>
<evidence type="ECO:0000313" key="2">
    <source>
        <dbReference type="Proteomes" id="UP001054889"/>
    </source>
</evidence>
<reference evidence="1" key="1">
    <citation type="journal article" date="2018" name="DNA Res.">
        <title>Multiple hybrid de novo genome assembly of finger millet, an orphan allotetraploid crop.</title>
        <authorList>
            <person name="Hatakeyama M."/>
            <person name="Aluri S."/>
            <person name="Balachadran M.T."/>
            <person name="Sivarajan S.R."/>
            <person name="Patrignani A."/>
            <person name="Gruter S."/>
            <person name="Poveda L."/>
            <person name="Shimizu-Inatsugi R."/>
            <person name="Baeten J."/>
            <person name="Francoijs K.J."/>
            <person name="Nataraja K.N."/>
            <person name="Reddy Y.A.N."/>
            <person name="Phadnis S."/>
            <person name="Ravikumar R.L."/>
            <person name="Schlapbach R."/>
            <person name="Sreeman S.M."/>
            <person name="Shimizu K.K."/>
        </authorList>
    </citation>
    <scope>NUCLEOTIDE SEQUENCE</scope>
</reference>
<dbReference type="Proteomes" id="UP001054889">
    <property type="component" value="Unassembled WGS sequence"/>
</dbReference>
<dbReference type="InterPro" id="IPR009646">
    <property type="entry name" value="Root_cap"/>
</dbReference>
<sequence>MLVGLGDELVTVIECSIVLRGVGVKFKFKFHALTDDHMHDVLGQTYRSNYMNRLNVTKKMPVMDGKRNFVALGLFAADCTVTVWGRWQPRVKKPIKTGRKP</sequence>
<accession>A0AAV5DVQ1</accession>
<dbReference type="PANTHER" id="PTHR31656">
    <property type="entry name" value="ROOT CAP DOMAIN-CONTAINING PROTEIN"/>
    <property type="match status" value="1"/>
</dbReference>
<reference evidence="1" key="2">
    <citation type="submission" date="2021-12" db="EMBL/GenBank/DDBJ databases">
        <title>Resequencing data analysis of finger millet.</title>
        <authorList>
            <person name="Hatakeyama M."/>
            <person name="Aluri S."/>
            <person name="Balachadran M.T."/>
            <person name="Sivarajan S.R."/>
            <person name="Poveda L."/>
            <person name="Shimizu-Inatsugi R."/>
            <person name="Schlapbach R."/>
            <person name="Sreeman S.M."/>
            <person name="Shimizu K.K."/>
        </authorList>
    </citation>
    <scope>NUCLEOTIDE SEQUENCE</scope>
</reference>
<protein>
    <submittedName>
        <fullName evidence="1">Uncharacterized protein</fullName>
    </submittedName>
</protein>
<keyword evidence="2" id="KW-1185">Reference proteome</keyword>
<dbReference type="AlphaFoldDB" id="A0AAV5DVQ1"/>
<comment type="caution">
    <text evidence="1">The sequence shown here is derived from an EMBL/GenBank/DDBJ whole genome shotgun (WGS) entry which is preliminary data.</text>
</comment>
<proteinExistence type="predicted"/>
<dbReference type="Pfam" id="PF06830">
    <property type="entry name" value="Root_cap"/>
    <property type="match status" value="1"/>
</dbReference>
<name>A0AAV5DVQ1_ELECO</name>
<gene>
    <name evidence="1" type="primary">gb02042</name>
    <name evidence="1" type="ORF">PR202_gb02042</name>
</gene>
<dbReference type="EMBL" id="BQKI01000071">
    <property type="protein sequence ID" value="GJN15149.1"/>
    <property type="molecule type" value="Genomic_DNA"/>
</dbReference>
<evidence type="ECO:0000313" key="1">
    <source>
        <dbReference type="EMBL" id="GJN15149.1"/>
    </source>
</evidence>